<dbReference type="EMBL" id="CM034410">
    <property type="protein sequence ID" value="KAJ0171536.1"/>
    <property type="molecule type" value="Genomic_DNA"/>
</dbReference>
<keyword evidence="2" id="KW-1185">Reference proteome</keyword>
<name>A0ACC1CJ00_9NEOP</name>
<proteinExistence type="predicted"/>
<dbReference type="Proteomes" id="UP000824533">
    <property type="component" value="Linkage Group LG24"/>
</dbReference>
<reference evidence="1 2" key="1">
    <citation type="journal article" date="2021" name="Front. Genet.">
        <title>Chromosome-Level Genome Assembly Reveals Significant Gene Expansion in the Toll and IMD Signaling Pathways of Dendrolimus kikuchii.</title>
        <authorList>
            <person name="Zhou J."/>
            <person name="Wu P."/>
            <person name="Xiong Z."/>
            <person name="Liu N."/>
            <person name="Zhao N."/>
            <person name="Ji M."/>
            <person name="Qiu Y."/>
            <person name="Yang B."/>
        </authorList>
    </citation>
    <scope>NUCLEOTIDE SEQUENCE [LARGE SCALE GENOMIC DNA]</scope>
    <source>
        <strain evidence="1">Ann1</strain>
    </source>
</reference>
<sequence length="94" mass="10857">MFDIEEKFKNAIFNLDLSEEETLKELDLESVFQGETEYILLKAHCEKLLCTESHEAREFANANLPSNYKSLDDTQTTGNDNSLKKCLHDDIIEQ</sequence>
<gene>
    <name evidence="1" type="ORF">K1T71_013086</name>
</gene>
<evidence type="ECO:0000313" key="2">
    <source>
        <dbReference type="Proteomes" id="UP000824533"/>
    </source>
</evidence>
<accession>A0ACC1CJ00</accession>
<evidence type="ECO:0000313" key="1">
    <source>
        <dbReference type="EMBL" id="KAJ0171536.1"/>
    </source>
</evidence>
<comment type="caution">
    <text evidence="1">The sequence shown here is derived from an EMBL/GenBank/DDBJ whole genome shotgun (WGS) entry which is preliminary data.</text>
</comment>
<protein>
    <submittedName>
        <fullName evidence="1">Uncharacterized protein</fullName>
    </submittedName>
</protein>
<organism evidence="1 2">
    <name type="scientific">Dendrolimus kikuchii</name>
    <dbReference type="NCBI Taxonomy" id="765133"/>
    <lineage>
        <taxon>Eukaryota</taxon>
        <taxon>Metazoa</taxon>
        <taxon>Ecdysozoa</taxon>
        <taxon>Arthropoda</taxon>
        <taxon>Hexapoda</taxon>
        <taxon>Insecta</taxon>
        <taxon>Pterygota</taxon>
        <taxon>Neoptera</taxon>
        <taxon>Endopterygota</taxon>
        <taxon>Lepidoptera</taxon>
        <taxon>Glossata</taxon>
        <taxon>Ditrysia</taxon>
        <taxon>Bombycoidea</taxon>
        <taxon>Lasiocampidae</taxon>
        <taxon>Dendrolimus</taxon>
    </lineage>
</organism>